<evidence type="ECO:0000256" key="6">
    <source>
        <dbReference type="ARBA" id="ARBA00023136"/>
    </source>
</evidence>
<dbReference type="Gene3D" id="2.40.170.20">
    <property type="entry name" value="TonB-dependent receptor, beta-barrel domain"/>
    <property type="match status" value="1"/>
</dbReference>
<reference evidence="13" key="1">
    <citation type="submission" date="2022-03" db="EMBL/GenBank/DDBJ databases">
        <title>Identification of a novel bacterium isolated from mangrove sediments.</title>
        <authorList>
            <person name="Pan X."/>
        </authorList>
    </citation>
    <scope>NUCLEOTIDE SEQUENCE</scope>
    <source>
        <strain evidence="13">B1949</strain>
    </source>
</reference>
<dbReference type="InterPro" id="IPR012910">
    <property type="entry name" value="Plug_dom"/>
</dbReference>
<dbReference type="PANTHER" id="PTHR47234">
    <property type="match status" value="1"/>
</dbReference>
<dbReference type="InterPro" id="IPR037066">
    <property type="entry name" value="Plug_dom_sf"/>
</dbReference>
<dbReference type="Gene3D" id="2.170.130.10">
    <property type="entry name" value="TonB-dependent receptor, plug domain"/>
    <property type="match status" value="1"/>
</dbReference>
<evidence type="ECO:0000313" key="13">
    <source>
        <dbReference type="EMBL" id="MCJ2182667.1"/>
    </source>
</evidence>
<evidence type="ECO:0000259" key="11">
    <source>
        <dbReference type="Pfam" id="PF00593"/>
    </source>
</evidence>
<feature type="signal peptide" evidence="10">
    <location>
        <begin position="1"/>
        <end position="24"/>
    </location>
</feature>
<evidence type="ECO:0000256" key="7">
    <source>
        <dbReference type="ARBA" id="ARBA00023237"/>
    </source>
</evidence>
<keyword evidence="4 8" id="KW-0812">Transmembrane</keyword>
<evidence type="ECO:0000256" key="10">
    <source>
        <dbReference type="SAM" id="SignalP"/>
    </source>
</evidence>
<keyword evidence="3 8" id="KW-1134">Transmembrane beta strand</keyword>
<feature type="domain" description="TonB-dependent receptor-like beta-barrel" evidence="11">
    <location>
        <begin position="394"/>
        <end position="833"/>
    </location>
</feature>
<evidence type="ECO:0000256" key="4">
    <source>
        <dbReference type="ARBA" id="ARBA00022692"/>
    </source>
</evidence>
<keyword evidence="7 8" id="KW-0998">Cell outer membrane</keyword>
<evidence type="ECO:0000313" key="14">
    <source>
        <dbReference type="Proteomes" id="UP001162881"/>
    </source>
</evidence>
<keyword evidence="6 8" id="KW-0472">Membrane</keyword>
<dbReference type="PROSITE" id="PS52016">
    <property type="entry name" value="TONB_DEPENDENT_REC_3"/>
    <property type="match status" value="1"/>
</dbReference>
<evidence type="ECO:0000256" key="5">
    <source>
        <dbReference type="ARBA" id="ARBA00023077"/>
    </source>
</evidence>
<dbReference type="Pfam" id="PF00593">
    <property type="entry name" value="TonB_dep_Rec_b-barrel"/>
    <property type="match status" value="1"/>
</dbReference>
<comment type="subcellular location">
    <subcellularLocation>
        <location evidence="1 8">Cell outer membrane</location>
        <topology evidence="1 8">Multi-pass membrane protein</topology>
    </subcellularLocation>
</comment>
<accession>A0ABT0BC82</accession>
<evidence type="ECO:0000256" key="9">
    <source>
        <dbReference type="RuleBase" id="RU003357"/>
    </source>
</evidence>
<dbReference type="InterPro" id="IPR039426">
    <property type="entry name" value="TonB-dep_rcpt-like"/>
</dbReference>
<evidence type="ECO:0000256" key="2">
    <source>
        <dbReference type="ARBA" id="ARBA00022448"/>
    </source>
</evidence>
<evidence type="ECO:0000256" key="8">
    <source>
        <dbReference type="PROSITE-ProRule" id="PRU01360"/>
    </source>
</evidence>
<comment type="similarity">
    <text evidence="8 9">Belongs to the TonB-dependent receptor family.</text>
</comment>
<protein>
    <submittedName>
        <fullName evidence="13">TonB-dependent receptor</fullName>
    </submittedName>
</protein>
<dbReference type="EMBL" id="JALHLF010000022">
    <property type="protein sequence ID" value="MCJ2182667.1"/>
    <property type="molecule type" value="Genomic_DNA"/>
</dbReference>
<keyword evidence="2 8" id="KW-0813">Transport</keyword>
<evidence type="ECO:0000256" key="1">
    <source>
        <dbReference type="ARBA" id="ARBA00004571"/>
    </source>
</evidence>
<dbReference type="PANTHER" id="PTHR47234:SF3">
    <property type="entry name" value="SECRETIN_TONB SHORT N-TERMINAL DOMAIN-CONTAINING PROTEIN"/>
    <property type="match status" value="1"/>
</dbReference>
<keyword evidence="5 9" id="KW-0798">TonB box</keyword>
<keyword evidence="10" id="KW-0732">Signal</keyword>
<keyword evidence="13" id="KW-0675">Receptor</keyword>
<evidence type="ECO:0000256" key="3">
    <source>
        <dbReference type="ARBA" id="ARBA00022452"/>
    </source>
</evidence>
<organism evidence="13 14">
    <name type="scientific">Novosphingobium organovorum</name>
    <dbReference type="NCBI Taxonomy" id="2930092"/>
    <lineage>
        <taxon>Bacteria</taxon>
        <taxon>Pseudomonadati</taxon>
        <taxon>Pseudomonadota</taxon>
        <taxon>Alphaproteobacteria</taxon>
        <taxon>Sphingomonadales</taxon>
        <taxon>Sphingomonadaceae</taxon>
        <taxon>Novosphingobium</taxon>
    </lineage>
</organism>
<feature type="domain" description="TonB-dependent receptor plug" evidence="12">
    <location>
        <begin position="57"/>
        <end position="177"/>
    </location>
</feature>
<dbReference type="CDD" id="cd01347">
    <property type="entry name" value="ligand_gated_channel"/>
    <property type="match status" value="1"/>
</dbReference>
<dbReference type="Pfam" id="PF07715">
    <property type="entry name" value="Plug"/>
    <property type="match status" value="1"/>
</dbReference>
<sequence length="880" mass="94565">MSNLSKLLPLLLAGVSLCAVDAKAQDSAPRSQPGDDTTIAEDAITVIGSRRPGRTVLESNVPVDVIGADQIEKAGYTDINRQLQALVPSFNYPQPSLVDGTEHIKPASLRGLAPDQTLVLINGKRRHPTSLLNINGSAGRGSVSVDLNAIPSAAIKQVEVLRDGAAAQYGSDAIAGVINIVTRDAPEGGRISVNVGMYVTTLDGVPEMTGIETDANGYPVANGTGRVKGIYGDDIKRRDGESITIAYNQGFNLNDKGFVNATFEYINANRTNRGGADDGDTYPLLANGQFDPRELTVNRNRFLYGNPETESYTGLLNARYDLGGDAEAYGTATFQHREATSGAFYREASDEGYGIQDIYPDGFTPLINSTIEDYAVQGGVRGKVAGWDYDLSAVWGTNKVTYLNTHTANTTYLDATPTEFYGGGTKFGQTTLNADFSREFDTGFLASPLSVSFGMEYRRENYEIFAGDERAYTNAYLLDADGNIVYDSSGAPLYGDSLLPVGSHSFAQGSIYYSDESAVDVARNAIGLYGELDANITDPWDVTLAGRYERYSDFGSTFNVKLATRYALTDSFALRASVSTGFRAPSLQQQYYTSISTNFINGVAYDIGTLPSTSAAAQALGGTPLKPEKSKNVSVGMTWNGVPDLVFTLDAYWIRIDDRIVLSETLGDDTDEAAIVAQVFASAGIEGIGATRFFINGVNSTTKGIDATATYSLGLGSLGKLDFVGGINWNKTQVSDVIATVGPASLFEPSQLFARRERARLENAAPRIKGNLSTTWSLGKVATTLRTSYYGKVTQPGTTTAGDLTVDPAFLFDLDIGVKLNDRIDFAIGSNNIFDKYPKSAVETAGVENAGQFDFISPYPGFSPYGFQGRYIYARLGYNF</sequence>
<dbReference type="InterPro" id="IPR000531">
    <property type="entry name" value="Beta-barrel_TonB"/>
</dbReference>
<feature type="chain" id="PRO_5045172322" evidence="10">
    <location>
        <begin position="25"/>
        <end position="880"/>
    </location>
</feature>
<gene>
    <name evidence="13" type="ORF">MTR62_08190</name>
</gene>
<dbReference type="SUPFAM" id="SSF56935">
    <property type="entry name" value="Porins"/>
    <property type="match status" value="1"/>
</dbReference>
<dbReference type="InterPro" id="IPR036942">
    <property type="entry name" value="Beta-barrel_TonB_sf"/>
</dbReference>
<name>A0ABT0BC82_9SPHN</name>
<keyword evidence="14" id="KW-1185">Reference proteome</keyword>
<evidence type="ECO:0000259" key="12">
    <source>
        <dbReference type="Pfam" id="PF07715"/>
    </source>
</evidence>
<comment type="caution">
    <text evidence="13">The sequence shown here is derived from an EMBL/GenBank/DDBJ whole genome shotgun (WGS) entry which is preliminary data.</text>
</comment>
<proteinExistence type="inferred from homology"/>
<dbReference type="Proteomes" id="UP001162881">
    <property type="component" value="Unassembled WGS sequence"/>
</dbReference>
<dbReference type="RefSeq" id="WP_244018827.1">
    <property type="nucleotide sequence ID" value="NZ_JALHLF010000022.1"/>
</dbReference>